<reference evidence="1" key="1">
    <citation type="submission" date="2018-01" db="EMBL/GenBank/DDBJ databases">
        <title>An insight into the sialome of Amazonian anophelines.</title>
        <authorList>
            <person name="Ribeiro J.M."/>
            <person name="Scarpassa V."/>
            <person name="Calvo E."/>
        </authorList>
    </citation>
    <scope>NUCLEOTIDE SEQUENCE</scope>
</reference>
<evidence type="ECO:0000313" key="1">
    <source>
        <dbReference type="EMBL" id="MBW75490.1"/>
    </source>
</evidence>
<sequence length="83" mass="8581">MSPMKLSSSSSSSSSLSLLVSTVLYPTAGKLRSSFGCGFDFALNPRRYSENLPESSTSTYSGCSMSMTSFAVSALSSNLGSGV</sequence>
<proteinExistence type="predicted"/>
<protein>
    <submittedName>
        <fullName evidence="1">Putative secreted protein</fullName>
    </submittedName>
</protein>
<dbReference type="EMBL" id="GGFL01011312">
    <property type="protein sequence ID" value="MBW75490.1"/>
    <property type="molecule type" value="Transcribed_RNA"/>
</dbReference>
<dbReference type="AlphaFoldDB" id="A0A2M4DD28"/>
<name>A0A2M4DD28_ANODA</name>
<accession>A0A2M4DD28</accession>
<organism evidence="1">
    <name type="scientific">Anopheles darlingi</name>
    <name type="common">Mosquito</name>
    <dbReference type="NCBI Taxonomy" id="43151"/>
    <lineage>
        <taxon>Eukaryota</taxon>
        <taxon>Metazoa</taxon>
        <taxon>Ecdysozoa</taxon>
        <taxon>Arthropoda</taxon>
        <taxon>Hexapoda</taxon>
        <taxon>Insecta</taxon>
        <taxon>Pterygota</taxon>
        <taxon>Neoptera</taxon>
        <taxon>Endopterygota</taxon>
        <taxon>Diptera</taxon>
        <taxon>Nematocera</taxon>
        <taxon>Culicoidea</taxon>
        <taxon>Culicidae</taxon>
        <taxon>Anophelinae</taxon>
        <taxon>Anopheles</taxon>
    </lineage>
</organism>